<dbReference type="Proteomes" id="UP000520156">
    <property type="component" value="Unassembled WGS sequence"/>
</dbReference>
<evidence type="ECO:0000313" key="1">
    <source>
        <dbReference type="EMBL" id="MBC2652768.1"/>
    </source>
</evidence>
<dbReference type="Gene3D" id="3.30.70.1520">
    <property type="entry name" value="Heterotetrameric sarcosine oxidase"/>
    <property type="match status" value="1"/>
</dbReference>
<evidence type="ECO:0000313" key="2">
    <source>
        <dbReference type="Proteomes" id="UP000520156"/>
    </source>
</evidence>
<dbReference type="InterPro" id="IPR007375">
    <property type="entry name" value="SoxG"/>
</dbReference>
<dbReference type="InterPro" id="IPR027266">
    <property type="entry name" value="TrmE/GcvT-like"/>
</dbReference>
<protein>
    <submittedName>
        <fullName evidence="1">Sarcosine oxidase</fullName>
    </submittedName>
</protein>
<dbReference type="RefSeq" id="WP_185684162.1">
    <property type="nucleotide sequence ID" value="NZ_JACLAU010000026.1"/>
</dbReference>
<dbReference type="EMBL" id="JACLAU010000026">
    <property type="protein sequence ID" value="MBC2652768.1"/>
    <property type="molecule type" value="Genomic_DNA"/>
</dbReference>
<organism evidence="1 2">
    <name type="scientific">Novosphingobium aerophilum</name>
    <dbReference type="NCBI Taxonomy" id="2839843"/>
    <lineage>
        <taxon>Bacteria</taxon>
        <taxon>Pseudomonadati</taxon>
        <taxon>Pseudomonadota</taxon>
        <taxon>Alphaproteobacteria</taxon>
        <taxon>Sphingomonadales</taxon>
        <taxon>Sphingomonadaceae</taxon>
        <taxon>Novosphingobium</taxon>
    </lineage>
</organism>
<proteinExistence type="predicted"/>
<keyword evidence="2" id="KW-1185">Reference proteome</keyword>
<reference evidence="1 2" key="1">
    <citation type="submission" date="2020-08" db="EMBL/GenBank/DDBJ databases">
        <title>The genome sequence of Novosphingobium flavum 4Y4.</title>
        <authorList>
            <person name="Liu Y."/>
        </authorList>
    </citation>
    <scope>NUCLEOTIDE SEQUENCE [LARGE SCALE GENOMIC DNA]</scope>
    <source>
        <strain evidence="1 2">4Y4</strain>
    </source>
</reference>
<dbReference type="Gene3D" id="3.30.1360.120">
    <property type="entry name" value="Probable tRNA modification gtpase trme, domain 1"/>
    <property type="match status" value="1"/>
</dbReference>
<dbReference type="Pfam" id="PF04268">
    <property type="entry name" value="SoxG"/>
    <property type="match status" value="1"/>
</dbReference>
<comment type="caution">
    <text evidence="1">The sequence shown here is derived from an EMBL/GenBank/DDBJ whole genome shotgun (WGS) entry which is preliminary data.</text>
</comment>
<gene>
    <name evidence="1" type="ORF">H7F49_13785</name>
</gene>
<dbReference type="SUPFAM" id="SSF103025">
    <property type="entry name" value="Folate-binding domain"/>
    <property type="match status" value="1"/>
</dbReference>
<name>A0A7X1F9B4_9SPHN</name>
<dbReference type="AlphaFoldDB" id="A0A7X1F9B4"/>
<accession>A0A7X1F9B4</accession>
<sequence>MTQARYPLSGDKIILTGEHPVTIDGLDDCARFSLRIAPSQSAAASAALGLDLPVEIGGIASSTGRLALCLGPDEWFVLAAKADGAAIVSAFAEIYGQAPHSLVDVSHRETGIVIDGPLSALVLQSGIAFDLAAMPVGTGCRTLLDKAQIILMRETANRFRIEVWHSFSEHIWNFLAAVRREPEFNI</sequence>